<keyword evidence="3" id="KW-1185">Reference proteome</keyword>
<feature type="region of interest" description="Disordered" evidence="1">
    <location>
        <begin position="267"/>
        <end position="287"/>
    </location>
</feature>
<sequence length="320" mass="34249">MSCEEVQMHEKHEATANIIGKKNRRNMFGRKMQAKKENETHVNTATTGSRAPETIDDSNKHGLWRRMKKGIKKMLAPRERKTAPHASDLQTGFHCASISCPSCALPPAIPPALELSLHALSTPLIAHPITETTSLSSGLTTFTSSSSASSTSSPKLPTIHIPPASSDIEVSPTSSAMHDIFADFNGVYCSTDTLDPIRPVSAFVEKIQGTRPSSSLPGMCLDSTGPCSPPHALPLLRLDGPSEIGRDVSSRTSLPLLQYASTPPTRFVSSSTSASSPAGTWPTRHLDTPCPTHRQSVWSFDLVAPDSAFEAVGNKGDGEE</sequence>
<evidence type="ECO:0000256" key="1">
    <source>
        <dbReference type="SAM" id="MobiDB-lite"/>
    </source>
</evidence>
<dbReference type="EMBL" id="CP069039">
    <property type="protein sequence ID" value="QRD04879.1"/>
    <property type="molecule type" value="Genomic_DNA"/>
</dbReference>
<dbReference type="Proteomes" id="UP000663193">
    <property type="component" value="Chromosome 17"/>
</dbReference>
<evidence type="ECO:0000313" key="2">
    <source>
        <dbReference type="EMBL" id="QRD04879.1"/>
    </source>
</evidence>
<gene>
    <name evidence="2" type="ORF">JI435_107900</name>
</gene>
<feature type="region of interest" description="Disordered" evidence="1">
    <location>
        <begin position="33"/>
        <end position="58"/>
    </location>
</feature>
<dbReference type="VEuPathDB" id="FungiDB:JI435_107900"/>
<organism evidence="2 3">
    <name type="scientific">Phaeosphaeria nodorum (strain SN15 / ATCC MYA-4574 / FGSC 10173)</name>
    <name type="common">Glume blotch fungus</name>
    <name type="synonym">Parastagonospora nodorum</name>
    <dbReference type="NCBI Taxonomy" id="321614"/>
    <lineage>
        <taxon>Eukaryota</taxon>
        <taxon>Fungi</taxon>
        <taxon>Dikarya</taxon>
        <taxon>Ascomycota</taxon>
        <taxon>Pezizomycotina</taxon>
        <taxon>Dothideomycetes</taxon>
        <taxon>Pleosporomycetidae</taxon>
        <taxon>Pleosporales</taxon>
        <taxon>Pleosporineae</taxon>
        <taxon>Phaeosphaeriaceae</taxon>
        <taxon>Parastagonospora</taxon>
    </lineage>
</organism>
<name>A0A7U2I7J6_PHANO</name>
<dbReference type="AlphaFoldDB" id="A0A7U2I7J6"/>
<feature type="region of interest" description="Disordered" evidence="1">
    <location>
        <begin position="136"/>
        <end position="158"/>
    </location>
</feature>
<accession>A0A7U2I7J6</accession>
<evidence type="ECO:0000313" key="3">
    <source>
        <dbReference type="Proteomes" id="UP000663193"/>
    </source>
</evidence>
<dbReference type="RefSeq" id="XP_001801049.1">
    <property type="nucleotide sequence ID" value="XM_001800997.1"/>
</dbReference>
<reference evidence="3" key="1">
    <citation type="journal article" date="2021" name="BMC Genomics">
        <title>Chromosome-level genome assembly and manually-curated proteome of model necrotroph Parastagonospora nodorum Sn15 reveals a genome-wide trove of candidate effector homologs, and redundancy of virulence-related functions within an accessory chromosome.</title>
        <authorList>
            <person name="Bertazzoni S."/>
            <person name="Jones D.A.B."/>
            <person name="Phan H.T."/>
            <person name="Tan K.-C."/>
            <person name="Hane J.K."/>
        </authorList>
    </citation>
    <scope>NUCLEOTIDE SEQUENCE [LARGE SCALE GENOMIC DNA]</scope>
    <source>
        <strain evidence="3">SN15 / ATCC MYA-4574 / FGSC 10173)</strain>
    </source>
</reference>
<dbReference type="KEGG" id="pno:SNOG_10790"/>
<protein>
    <submittedName>
        <fullName evidence="2">Uncharacterized protein</fullName>
    </submittedName>
</protein>
<proteinExistence type="predicted"/>
<feature type="compositionally biased region" description="Low complexity" evidence="1">
    <location>
        <begin position="136"/>
        <end position="153"/>
    </location>
</feature>